<proteinExistence type="predicted"/>
<keyword evidence="3" id="KW-1185">Reference proteome</keyword>
<feature type="compositionally biased region" description="Basic and acidic residues" evidence="1">
    <location>
        <begin position="141"/>
        <end position="151"/>
    </location>
</feature>
<evidence type="ECO:0000256" key="1">
    <source>
        <dbReference type="SAM" id="MobiDB-lite"/>
    </source>
</evidence>
<comment type="caution">
    <text evidence="2">The sequence shown here is derived from an EMBL/GenBank/DDBJ whole genome shotgun (WGS) entry which is preliminary data.</text>
</comment>
<name>A0ABV1WLK5_9ACTN</name>
<feature type="region of interest" description="Disordered" evidence="1">
    <location>
        <begin position="141"/>
        <end position="169"/>
    </location>
</feature>
<dbReference type="EMBL" id="JBEPCU010001867">
    <property type="protein sequence ID" value="MER6984532.1"/>
    <property type="molecule type" value="Genomic_DNA"/>
</dbReference>
<accession>A0ABV1WLK5</accession>
<dbReference type="RefSeq" id="WP_086728870.1">
    <property type="nucleotide sequence ID" value="NZ_MUBM01000268.1"/>
</dbReference>
<evidence type="ECO:0000313" key="3">
    <source>
        <dbReference type="Proteomes" id="UP001458415"/>
    </source>
</evidence>
<organism evidence="2 3">
    <name type="scientific">Streptomyces carpinensis</name>
    <dbReference type="NCBI Taxonomy" id="66369"/>
    <lineage>
        <taxon>Bacteria</taxon>
        <taxon>Bacillati</taxon>
        <taxon>Actinomycetota</taxon>
        <taxon>Actinomycetes</taxon>
        <taxon>Kitasatosporales</taxon>
        <taxon>Streptomycetaceae</taxon>
        <taxon>Streptomyces</taxon>
    </lineage>
</organism>
<evidence type="ECO:0000313" key="2">
    <source>
        <dbReference type="EMBL" id="MER6984532.1"/>
    </source>
</evidence>
<gene>
    <name evidence="2" type="ORF">ABT317_48210</name>
</gene>
<protein>
    <submittedName>
        <fullName evidence="2">Uncharacterized protein</fullName>
    </submittedName>
</protein>
<dbReference type="Proteomes" id="UP001458415">
    <property type="component" value="Unassembled WGS sequence"/>
</dbReference>
<reference evidence="2 3" key="1">
    <citation type="submission" date="2024-06" db="EMBL/GenBank/DDBJ databases">
        <title>The Natural Products Discovery Center: Release of the First 8490 Sequenced Strains for Exploring Actinobacteria Biosynthetic Diversity.</title>
        <authorList>
            <person name="Kalkreuter E."/>
            <person name="Kautsar S.A."/>
            <person name="Yang D."/>
            <person name="Bader C.D."/>
            <person name="Teijaro C.N."/>
            <person name="Fluegel L."/>
            <person name="Davis C.M."/>
            <person name="Simpson J.R."/>
            <person name="Lauterbach L."/>
            <person name="Steele A.D."/>
            <person name="Gui C."/>
            <person name="Meng S."/>
            <person name="Li G."/>
            <person name="Viehrig K."/>
            <person name="Ye F."/>
            <person name="Su P."/>
            <person name="Kiefer A.F."/>
            <person name="Nichols A."/>
            <person name="Cepeda A.J."/>
            <person name="Yan W."/>
            <person name="Fan B."/>
            <person name="Jiang Y."/>
            <person name="Adhikari A."/>
            <person name="Zheng C.-J."/>
            <person name="Schuster L."/>
            <person name="Cowan T.M."/>
            <person name="Smanski M.J."/>
            <person name="Chevrette M.G."/>
            <person name="De Carvalho L.P.S."/>
            <person name="Shen B."/>
        </authorList>
    </citation>
    <scope>NUCLEOTIDE SEQUENCE [LARGE SCALE GENOMIC DNA]</scope>
    <source>
        <strain evidence="2 3">NPDC000634</strain>
    </source>
</reference>
<sequence length="182" mass="19030">MTTQITAELAAQHEAARKAAAQAGPTDGDKLIAALGQFGIPAFFAEDCGVSYVLVGVDRTADEGDAHTGPKVFLYSEENADLTPEQHTEPWAAALYDGEGEFSHVLFTAQAGLDLDAECAHAALCLACWLTAHGGDYPRARPEPAKAERGPGEGVVYGRLPGSGGRTRGRSVADVMFGSLGR</sequence>